<organism evidence="1 2">
    <name type="scientific">Eragrostis curvula</name>
    <name type="common">weeping love grass</name>
    <dbReference type="NCBI Taxonomy" id="38414"/>
    <lineage>
        <taxon>Eukaryota</taxon>
        <taxon>Viridiplantae</taxon>
        <taxon>Streptophyta</taxon>
        <taxon>Embryophyta</taxon>
        <taxon>Tracheophyta</taxon>
        <taxon>Spermatophyta</taxon>
        <taxon>Magnoliopsida</taxon>
        <taxon>Liliopsida</taxon>
        <taxon>Poales</taxon>
        <taxon>Poaceae</taxon>
        <taxon>PACMAD clade</taxon>
        <taxon>Chloridoideae</taxon>
        <taxon>Eragrostideae</taxon>
        <taxon>Eragrostidinae</taxon>
        <taxon>Eragrostis</taxon>
    </lineage>
</organism>
<accession>A0A5J9VZ67</accession>
<gene>
    <name evidence="1" type="ORF">EJB05_14412</name>
</gene>
<sequence length="170" mass="19048">MPPPRPPPELMADLVADILLRIPPDAPADLFRAAHDRLLRRRCHIPGSSTTQRLRRRRTHVPASTTRLLGAATYYAQGYQAVQGYIPIVKGRPVRIRHLPCRGIGMGCVFAARRACLRAQPGRRTPATLIWTHCSMGIGERYPLSMIGVHYEVPFRSANTIPNAQMRQVL</sequence>
<dbReference type="Proteomes" id="UP000324897">
    <property type="component" value="Chromosome 4"/>
</dbReference>
<dbReference type="EMBL" id="RWGY01000007">
    <property type="protein sequence ID" value="TVU40927.1"/>
    <property type="molecule type" value="Genomic_DNA"/>
</dbReference>
<dbReference type="Gramene" id="TVU40927">
    <property type="protein sequence ID" value="TVU40927"/>
    <property type="gene ID" value="EJB05_14412"/>
</dbReference>
<proteinExistence type="predicted"/>
<evidence type="ECO:0000313" key="2">
    <source>
        <dbReference type="Proteomes" id="UP000324897"/>
    </source>
</evidence>
<protein>
    <recommendedName>
        <fullName evidence="3">F-box domain-containing protein</fullName>
    </recommendedName>
</protein>
<name>A0A5J9VZ67_9POAL</name>
<evidence type="ECO:0000313" key="1">
    <source>
        <dbReference type="EMBL" id="TVU40927.1"/>
    </source>
</evidence>
<comment type="caution">
    <text evidence="1">The sequence shown here is derived from an EMBL/GenBank/DDBJ whole genome shotgun (WGS) entry which is preliminary data.</text>
</comment>
<evidence type="ECO:0008006" key="3">
    <source>
        <dbReference type="Google" id="ProtNLM"/>
    </source>
</evidence>
<dbReference type="AlphaFoldDB" id="A0A5J9VZ67"/>
<feature type="non-terminal residue" evidence="1">
    <location>
        <position position="1"/>
    </location>
</feature>
<keyword evidence="2" id="KW-1185">Reference proteome</keyword>
<reference evidence="1 2" key="1">
    <citation type="journal article" date="2019" name="Sci. Rep.">
        <title>A high-quality genome of Eragrostis curvula grass provides insights into Poaceae evolution and supports new strategies to enhance forage quality.</title>
        <authorList>
            <person name="Carballo J."/>
            <person name="Santos B.A.C.M."/>
            <person name="Zappacosta D."/>
            <person name="Garbus I."/>
            <person name="Selva J.P."/>
            <person name="Gallo C.A."/>
            <person name="Diaz A."/>
            <person name="Albertini E."/>
            <person name="Caccamo M."/>
            <person name="Echenique V."/>
        </authorList>
    </citation>
    <scope>NUCLEOTIDE SEQUENCE [LARGE SCALE GENOMIC DNA]</scope>
    <source>
        <strain evidence="2">cv. Victoria</strain>
        <tissue evidence="1">Leaf</tissue>
    </source>
</reference>